<dbReference type="Gene3D" id="3.30.365.10">
    <property type="entry name" value="Aldehyde oxidase/xanthine dehydrogenase, molybdopterin binding domain"/>
    <property type="match status" value="5"/>
</dbReference>
<feature type="region of interest" description="Disordered" evidence="3">
    <location>
        <begin position="130"/>
        <end position="155"/>
    </location>
</feature>
<dbReference type="Pfam" id="PF20256">
    <property type="entry name" value="MoCoBD_2"/>
    <property type="match status" value="2"/>
</dbReference>
<dbReference type="InterPro" id="IPR037165">
    <property type="entry name" value="AldOxase/xan_DH_Mopterin-bd_sf"/>
</dbReference>
<dbReference type="Pfam" id="PF01315">
    <property type="entry name" value="Ald_Xan_dh_C"/>
    <property type="match status" value="1"/>
</dbReference>
<evidence type="ECO:0000313" key="5">
    <source>
        <dbReference type="EMBL" id="QHC00426.1"/>
    </source>
</evidence>
<evidence type="ECO:0000256" key="1">
    <source>
        <dbReference type="ARBA" id="ARBA00022505"/>
    </source>
</evidence>
<dbReference type="GO" id="GO:0005506">
    <property type="term" value="F:iron ion binding"/>
    <property type="evidence" value="ECO:0007669"/>
    <property type="project" value="InterPro"/>
</dbReference>
<evidence type="ECO:0000313" key="6">
    <source>
        <dbReference type="Proteomes" id="UP000463857"/>
    </source>
</evidence>
<gene>
    <name evidence="5" type="ORF">EK0264_09135</name>
</gene>
<keyword evidence="1" id="KW-0500">Molybdenum</keyword>
<dbReference type="InParanoid" id="A0A7L4YMQ2"/>
<dbReference type="PANTHER" id="PTHR11908:SF132">
    <property type="entry name" value="ALDEHYDE OXIDASE 1-RELATED"/>
    <property type="match status" value="1"/>
</dbReference>
<dbReference type="InterPro" id="IPR008274">
    <property type="entry name" value="AldOxase/xan_DH_MoCoBD1"/>
</dbReference>
<dbReference type="InterPro" id="IPR036856">
    <property type="entry name" value="Ald_Oxase/Xan_DH_a/b_sf"/>
</dbReference>
<evidence type="ECO:0000256" key="2">
    <source>
        <dbReference type="ARBA" id="ARBA00023002"/>
    </source>
</evidence>
<dbReference type="KEGG" id="eke:EK0264_09135"/>
<dbReference type="GO" id="GO:0016491">
    <property type="term" value="F:oxidoreductase activity"/>
    <property type="evidence" value="ECO:0007669"/>
    <property type="project" value="UniProtKB-KW"/>
</dbReference>
<keyword evidence="2" id="KW-0560">Oxidoreductase</keyword>
<dbReference type="InterPro" id="IPR016208">
    <property type="entry name" value="Ald_Oxase/xanthine_DH-like"/>
</dbReference>
<dbReference type="InterPro" id="IPR046867">
    <property type="entry name" value="AldOxase/xan_DH_MoCoBD2"/>
</dbReference>
<dbReference type="Gene3D" id="3.90.1170.50">
    <property type="entry name" value="Aldehyde oxidase/xanthine dehydrogenase, a/b hammerhead"/>
    <property type="match status" value="1"/>
</dbReference>
<evidence type="ECO:0000256" key="3">
    <source>
        <dbReference type="SAM" id="MobiDB-lite"/>
    </source>
</evidence>
<dbReference type="SMART" id="SM01008">
    <property type="entry name" value="Ald_Xan_dh_C"/>
    <property type="match status" value="1"/>
</dbReference>
<dbReference type="PANTHER" id="PTHR11908">
    <property type="entry name" value="XANTHINE DEHYDROGENASE"/>
    <property type="match status" value="1"/>
</dbReference>
<feature type="domain" description="Aldehyde oxidase/xanthine dehydrogenase a/b hammerhead" evidence="4">
    <location>
        <begin position="21"/>
        <end position="125"/>
    </location>
</feature>
<dbReference type="EMBL" id="CP047156">
    <property type="protein sequence ID" value="QHC00426.1"/>
    <property type="molecule type" value="Genomic_DNA"/>
</dbReference>
<sequence length="695" mass="74456">MTTTDPVGTPVARLDAREKVTGTARYAYEQPSANPAYAWPVLSTIARGTITKIDTSAAEELDGVLDVLTHENAPKLADTSDREYAILTDDEVNFRGQIIGAVVAQTAEIARQGADLVRVEYAEQMHKTALDPDSDELYTPESVTTGQPADTDEGDVDAAMEAAPVTIDATYTTPMEHNNPMEPHAVTALWHKEPKDGVRLLLHDSTQGVHSVQTAVAPVLGLKPEELHVVNPYVGGGFGSKGMPHAHDILASMAAMSVPGRPVKLALTRQAMFALTGHRTPTIQRLRLGAREDGTLRAIGHDVVEHTARIKEFIEQTAVITRTMYSAPNRRTSHRIAPLDVPIPFWMRAPGETPGSFALESAMDELAVACGIDPIELRRRNEPDVDPETGLPWADRRLLECLDEGARRFGWAERDPRVGVRRDGEWLSGTGVASATYPHFAAGGTQAEVEWDGEKYAVRLGASDLGTGTWTALSQIAAEALGCPLDQVHLQIGDSEFPKAAGAGGSAGLTTWGSTVVAAARAFREQHGDDPAEGARAEAKMPEDTVDPDFAQHSFGAQFAEVAVNAYTGEIRVPRMFGVFSIGRVINPRTTRSQLIGGMTMGLSMALHEHTVMDDRLGLIVTHDLADYHVAANADVVDIDAVTIGEADPRASAMGSRGVGEIGIVGAAAAIANAVYHATGVRVRDLPITPDRLIH</sequence>
<protein>
    <submittedName>
        <fullName evidence="5">Molybdopterin-dependent oxidoreductase</fullName>
    </submittedName>
</protein>
<accession>A0A7L4YMQ2</accession>
<name>A0A7L4YMQ2_9ACTN</name>
<proteinExistence type="predicted"/>
<dbReference type="RefSeq" id="WP_159544899.1">
    <property type="nucleotide sequence ID" value="NZ_CP047156.1"/>
</dbReference>
<dbReference type="SUPFAM" id="SSF56003">
    <property type="entry name" value="Molybdenum cofactor-binding domain"/>
    <property type="match status" value="1"/>
</dbReference>
<evidence type="ECO:0000259" key="4">
    <source>
        <dbReference type="SMART" id="SM01008"/>
    </source>
</evidence>
<keyword evidence="6" id="KW-1185">Reference proteome</keyword>
<dbReference type="AlphaFoldDB" id="A0A7L4YMQ2"/>
<organism evidence="5 6">
    <name type="scientific">Epidermidibacterium keratini</name>
    <dbReference type="NCBI Taxonomy" id="1891644"/>
    <lineage>
        <taxon>Bacteria</taxon>
        <taxon>Bacillati</taxon>
        <taxon>Actinomycetota</taxon>
        <taxon>Actinomycetes</taxon>
        <taxon>Sporichthyales</taxon>
        <taxon>Sporichthyaceae</taxon>
        <taxon>Epidermidibacterium</taxon>
    </lineage>
</organism>
<dbReference type="Proteomes" id="UP000463857">
    <property type="component" value="Chromosome"/>
</dbReference>
<dbReference type="OrthoDB" id="8428274at2"/>
<dbReference type="InterPro" id="IPR000674">
    <property type="entry name" value="Ald_Oxase/Xan_DH_a/b"/>
</dbReference>
<dbReference type="SUPFAM" id="SSF54665">
    <property type="entry name" value="CO dehydrogenase molybdoprotein N-domain-like"/>
    <property type="match status" value="1"/>
</dbReference>
<reference evidence="5 6" key="1">
    <citation type="journal article" date="2018" name="Int. J. Syst. Evol. Microbiol.">
        <title>Epidermidibacterium keratini gen. nov., sp. nov., a member of the family Sporichthyaceae, isolated from keratin epidermis.</title>
        <authorList>
            <person name="Lee D.G."/>
            <person name="Trujillo M.E."/>
            <person name="Kang S."/>
            <person name="Nam J.J."/>
            <person name="Kim Y.J."/>
        </authorList>
    </citation>
    <scope>NUCLEOTIDE SEQUENCE [LARGE SCALE GENOMIC DNA]</scope>
    <source>
        <strain evidence="5 6">EPI-7</strain>
    </source>
</reference>
<dbReference type="Pfam" id="PF02738">
    <property type="entry name" value="MoCoBD_1"/>
    <property type="match status" value="1"/>
</dbReference>